<keyword evidence="3" id="KW-1185">Reference proteome</keyword>
<dbReference type="SUPFAM" id="SSF53098">
    <property type="entry name" value="Ribonuclease H-like"/>
    <property type="match status" value="1"/>
</dbReference>
<dbReference type="PANTHER" id="PTHR47723">
    <property type="entry name" value="OS05G0353850 PROTEIN"/>
    <property type="match status" value="1"/>
</dbReference>
<dbReference type="EMBL" id="JAWPEI010000011">
    <property type="protein sequence ID" value="KAK4710785.1"/>
    <property type="molecule type" value="Genomic_DNA"/>
</dbReference>
<dbReference type="InterPro" id="IPR053151">
    <property type="entry name" value="RNase_H-like"/>
</dbReference>
<accession>A0AAV9KBN9</accession>
<feature type="domain" description="RNase H type-1" evidence="1">
    <location>
        <begin position="18"/>
        <end position="136"/>
    </location>
</feature>
<dbReference type="PANTHER" id="PTHR47723:SF23">
    <property type="entry name" value="REVERSE TRANSCRIPTASE-LIKE PROTEIN"/>
    <property type="match status" value="1"/>
</dbReference>
<dbReference type="CDD" id="cd06222">
    <property type="entry name" value="RNase_H_like"/>
    <property type="match status" value="1"/>
</dbReference>
<evidence type="ECO:0000259" key="1">
    <source>
        <dbReference type="Pfam" id="PF13456"/>
    </source>
</evidence>
<reference evidence="2 3" key="1">
    <citation type="submission" date="2023-10" db="EMBL/GenBank/DDBJ databases">
        <title>Genome-Wide Identification Analysis in wild type Solanum Pinnatisectum Reveals Some Genes Defensing Phytophthora Infestans.</title>
        <authorList>
            <person name="Sun C."/>
        </authorList>
    </citation>
    <scope>NUCLEOTIDE SEQUENCE [LARGE SCALE GENOMIC DNA]</scope>
    <source>
        <strain evidence="2">LQN</strain>
        <tissue evidence="2">Leaf</tissue>
    </source>
</reference>
<dbReference type="Gene3D" id="3.30.420.10">
    <property type="entry name" value="Ribonuclease H-like superfamily/Ribonuclease H"/>
    <property type="match status" value="1"/>
</dbReference>
<dbReference type="InterPro" id="IPR002156">
    <property type="entry name" value="RNaseH_domain"/>
</dbReference>
<dbReference type="InterPro" id="IPR044730">
    <property type="entry name" value="RNase_H-like_dom_plant"/>
</dbReference>
<dbReference type="Proteomes" id="UP001311915">
    <property type="component" value="Unassembled WGS sequence"/>
</dbReference>
<organism evidence="2 3">
    <name type="scientific">Solanum pinnatisectum</name>
    <name type="common">tansyleaf nightshade</name>
    <dbReference type="NCBI Taxonomy" id="50273"/>
    <lineage>
        <taxon>Eukaryota</taxon>
        <taxon>Viridiplantae</taxon>
        <taxon>Streptophyta</taxon>
        <taxon>Embryophyta</taxon>
        <taxon>Tracheophyta</taxon>
        <taxon>Spermatophyta</taxon>
        <taxon>Magnoliopsida</taxon>
        <taxon>eudicotyledons</taxon>
        <taxon>Gunneridae</taxon>
        <taxon>Pentapetalae</taxon>
        <taxon>asterids</taxon>
        <taxon>lamiids</taxon>
        <taxon>Solanales</taxon>
        <taxon>Solanaceae</taxon>
        <taxon>Solanoideae</taxon>
        <taxon>Solaneae</taxon>
        <taxon>Solanum</taxon>
    </lineage>
</organism>
<gene>
    <name evidence="2" type="ORF">R3W88_005298</name>
</gene>
<dbReference type="InterPro" id="IPR036397">
    <property type="entry name" value="RNaseH_sf"/>
</dbReference>
<dbReference type="InterPro" id="IPR012337">
    <property type="entry name" value="RNaseH-like_sf"/>
</dbReference>
<proteinExistence type="predicted"/>
<sequence length="168" mass="18518">MTITLAWVPPQKGFIKLNTDGVLKPYIHTQGIGGVFHDFAGNLIIGFAGEVNNANIPLQTKALALLRGLQLAIAHYLTSLQINIDVKEVLQHIQNTSNSPMLIFYDCRHLLNHLKDPSFAHVYGEQNAVTEKMAHFGSSMNGGSIRIFNQPPIFVMDLLEAGQRGVTK</sequence>
<protein>
    <recommendedName>
        <fullName evidence="1">RNase H type-1 domain-containing protein</fullName>
    </recommendedName>
</protein>
<evidence type="ECO:0000313" key="3">
    <source>
        <dbReference type="Proteomes" id="UP001311915"/>
    </source>
</evidence>
<dbReference type="GO" id="GO:0004523">
    <property type="term" value="F:RNA-DNA hybrid ribonuclease activity"/>
    <property type="evidence" value="ECO:0007669"/>
    <property type="project" value="InterPro"/>
</dbReference>
<dbReference type="AlphaFoldDB" id="A0AAV9KBN9"/>
<comment type="caution">
    <text evidence="2">The sequence shown here is derived from an EMBL/GenBank/DDBJ whole genome shotgun (WGS) entry which is preliminary data.</text>
</comment>
<dbReference type="GO" id="GO:0003676">
    <property type="term" value="F:nucleic acid binding"/>
    <property type="evidence" value="ECO:0007669"/>
    <property type="project" value="InterPro"/>
</dbReference>
<dbReference type="Pfam" id="PF13456">
    <property type="entry name" value="RVT_3"/>
    <property type="match status" value="1"/>
</dbReference>
<name>A0AAV9KBN9_9SOLN</name>
<evidence type="ECO:0000313" key="2">
    <source>
        <dbReference type="EMBL" id="KAK4710785.1"/>
    </source>
</evidence>